<comment type="caution">
    <text evidence="2">The sequence shown here is derived from an EMBL/GenBank/DDBJ whole genome shotgun (WGS) entry which is preliminary data.</text>
</comment>
<evidence type="ECO:0000256" key="1">
    <source>
        <dbReference type="SAM" id="Phobius"/>
    </source>
</evidence>
<evidence type="ECO:0000313" key="2">
    <source>
        <dbReference type="EMBL" id="MPL62983.1"/>
    </source>
</evidence>
<name>A0A644T7S8_9ZZZZ</name>
<keyword evidence="1" id="KW-0812">Transmembrane</keyword>
<accession>A0A644T7S8</accession>
<feature type="transmembrane region" description="Helical" evidence="1">
    <location>
        <begin position="7"/>
        <end position="27"/>
    </location>
</feature>
<proteinExistence type="predicted"/>
<gene>
    <name evidence="2" type="ORF">SDC9_08603</name>
</gene>
<keyword evidence="1" id="KW-0472">Membrane</keyword>
<reference evidence="2" key="1">
    <citation type="submission" date="2019-08" db="EMBL/GenBank/DDBJ databases">
        <authorList>
            <person name="Kucharzyk K."/>
            <person name="Murdoch R.W."/>
            <person name="Higgins S."/>
            <person name="Loffler F."/>
        </authorList>
    </citation>
    <scope>NUCLEOTIDE SEQUENCE</scope>
</reference>
<evidence type="ECO:0008006" key="3">
    <source>
        <dbReference type="Google" id="ProtNLM"/>
    </source>
</evidence>
<dbReference type="Pfam" id="PF13196">
    <property type="entry name" value="DUF4012"/>
    <property type="match status" value="1"/>
</dbReference>
<sequence length="239" mass="25039">MERKNKLIIAITVVAAIGILAVVWGTFLGGPDLSQGDKSILVLAVDEGESRPGMGAVDMAFVVNMKNGSISNYTPVYPSGMRHPTQSEPAEAQAQGAGSKLLLHDSLWDSNTQQGMQYAKEIVEANTNMTPDAVVAINTEALDAIIKSAGPIKVNGQETNISAIDLVRENDELHGGSMSRGEAVMALASALSTAANNPEKRNAMVQVALDQYSKGNIVMIPQGSFVSLMASKGLGSVLG</sequence>
<keyword evidence="1" id="KW-1133">Transmembrane helix</keyword>
<dbReference type="AlphaFoldDB" id="A0A644T7S8"/>
<dbReference type="EMBL" id="VSSQ01000019">
    <property type="protein sequence ID" value="MPL62983.1"/>
    <property type="molecule type" value="Genomic_DNA"/>
</dbReference>
<organism evidence="2">
    <name type="scientific">bioreactor metagenome</name>
    <dbReference type="NCBI Taxonomy" id="1076179"/>
    <lineage>
        <taxon>unclassified sequences</taxon>
        <taxon>metagenomes</taxon>
        <taxon>ecological metagenomes</taxon>
    </lineage>
</organism>
<protein>
    <recommendedName>
        <fullName evidence="3">Cell envelope-related transcriptional attenuator domain-containing protein</fullName>
    </recommendedName>
</protein>
<dbReference type="InterPro" id="IPR025101">
    <property type="entry name" value="DUF4012"/>
</dbReference>